<dbReference type="AlphaFoldDB" id="A0A929S0U0"/>
<keyword evidence="12 16" id="KW-0406">Ion transport</keyword>
<comment type="caution">
    <text evidence="17">The sequence shown here is derived from an EMBL/GenBank/DDBJ whole genome shotgun (WGS) entry which is preliminary data.</text>
</comment>
<dbReference type="EC" id="7.2.1.1" evidence="16"/>
<feature type="transmembrane region" description="Helical" evidence="16">
    <location>
        <begin position="247"/>
        <end position="265"/>
    </location>
</feature>
<evidence type="ECO:0000256" key="9">
    <source>
        <dbReference type="ARBA" id="ARBA00022989"/>
    </source>
</evidence>
<dbReference type="Pfam" id="PF03116">
    <property type="entry name" value="NQR2_RnfD_RnfE"/>
    <property type="match status" value="1"/>
</dbReference>
<organism evidence="17 18">
    <name type="scientific">Alloprevotella tannerae</name>
    <dbReference type="NCBI Taxonomy" id="76122"/>
    <lineage>
        <taxon>Bacteria</taxon>
        <taxon>Pseudomonadati</taxon>
        <taxon>Bacteroidota</taxon>
        <taxon>Bacteroidia</taxon>
        <taxon>Bacteroidales</taxon>
        <taxon>Prevotellaceae</taxon>
        <taxon>Alloprevotella</taxon>
    </lineage>
</organism>
<evidence type="ECO:0000256" key="14">
    <source>
        <dbReference type="ARBA" id="ARBA00023136"/>
    </source>
</evidence>
<comment type="cofactor">
    <cofactor evidence="16">
        <name>FMN</name>
        <dbReference type="ChEBI" id="CHEBI:58210"/>
    </cofactor>
</comment>
<name>A0A929S0U0_9BACT</name>
<evidence type="ECO:0000256" key="4">
    <source>
        <dbReference type="ARBA" id="ARBA00022553"/>
    </source>
</evidence>
<feature type="transmembrane region" description="Helical" evidence="16">
    <location>
        <begin position="94"/>
        <end position="119"/>
    </location>
</feature>
<dbReference type="GO" id="GO:0006814">
    <property type="term" value="P:sodium ion transport"/>
    <property type="evidence" value="ECO:0007669"/>
    <property type="project" value="UniProtKB-UniRule"/>
</dbReference>
<evidence type="ECO:0000256" key="12">
    <source>
        <dbReference type="ARBA" id="ARBA00023065"/>
    </source>
</evidence>
<comment type="function">
    <text evidence="16">NQR complex catalyzes the reduction of ubiquinone-1 to ubiquinol by two successive reactions, coupled with the transport of Na(+) ions from the cytoplasm to the periplasm. NqrA to NqrE are probably involved in the second step, the conversion of ubisemiquinone to ubiquinol.</text>
</comment>
<keyword evidence="13 16" id="KW-0830">Ubiquinone</keyword>
<dbReference type="GO" id="GO:0010181">
    <property type="term" value="F:FMN binding"/>
    <property type="evidence" value="ECO:0007669"/>
    <property type="project" value="InterPro"/>
</dbReference>
<evidence type="ECO:0000256" key="6">
    <source>
        <dbReference type="ARBA" id="ARBA00022643"/>
    </source>
</evidence>
<evidence type="ECO:0000256" key="10">
    <source>
        <dbReference type="ARBA" id="ARBA00023027"/>
    </source>
</evidence>
<feature type="transmembrane region" description="Helical" evidence="16">
    <location>
        <begin position="55"/>
        <end position="74"/>
    </location>
</feature>
<dbReference type="InterPro" id="IPR010966">
    <property type="entry name" value="NqrB"/>
</dbReference>
<dbReference type="GO" id="GO:0055085">
    <property type="term" value="P:transmembrane transport"/>
    <property type="evidence" value="ECO:0007669"/>
    <property type="project" value="InterPro"/>
</dbReference>
<dbReference type="PANTHER" id="PTHR30578">
    <property type="entry name" value="ELECTRON TRANSPORT COMPLEX PROTEIN RNFD"/>
    <property type="match status" value="1"/>
</dbReference>
<dbReference type="GO" id="GO:0016655">
    <property type="term" value="F:oxidoreductase activity, acting on NAD(P)H, quinone or similar compound as acceptor"/>
    <property type="evidence" value="ECO:0007669"/>
    <property type="project" value="UniProtKB-UniRule"/>
</dbReference>
<dbReference type="NCBIfam" id="TIGR01937">
    <property type="entry name" value="nqrB"/>
    <property type="match status" value="1"/>
</dbReference>
<evidence type="ECO:0000256" key="5">
    <source>
        <dbReference type="ARBA" id="ARBA00022630"/>
    </source>
</evidence>
<evidence type="ECO:0000256" key="8">
    <source>
        <dbReference type="ARBA" id="ARBA00022967"/>
    </source>
</evidence>
<keyword evidence="8 16" id="KW-1278">Translocase</keyword>
<keyword evidence="11 16" id="KW-0915">Sodium</keyword>
<feature type="transmembrane region" description="Helical" evidence="16">
    <location>
        <begin position="356"/>
        <end position="376"/>
    </location>
</feature>
<feature type="transmembrane region" description="Helical" evidence="16">
    <location>
        <begin position="302"/>
        <end position="320"/>
    </location>
</feature>
<dbReference type="PIRSF" id="PIRSF016055">
    <property type="entry name" value="NADH-UbQ_OxRdtase_B_su"/>
    <property type="match status" value="1"/>
</dbReference>
<keyword evidence="10 16" id="KW-0520">NAD</keyword>
<keyword evidence="14 16" id="KW-0472">Membrane</keyword>
<dbReference type="EMBL" id="JABZGR010000047">
    <property type="protein sequence ID" value="MBF0971179.1"/>
    <property type="molecule type" value="Genomic_DNA"/>
</dbReference>
<dbReference type="HAMAP" id="MF_00426">
    <property type="entry name" value="NqrB"/>
    <property type="match status" value="1"/>
</dbReference>
<keyword evidence="1 16" id="KW-0813">Transport</keyword>
<comment type="catalytic activity">
    <reaction evidence="16">
        <text>a ubiquinone + n Na(+)(in) + NADH + H(+) = a ubiquinol + n Na(+)(out) + NAD(+)</text>
        <dbReference type="Rhea" id="RHEA:47748"/>
        <dbReference type="Rhea" id="RHEA-COMP:9565"/>
        <dbReference type="Rhea" id="RHEA-COMP:9566"/>
        <dbReference type="ChEBI" id="CHEBI:15378"/>
        <dbReference type="ChEBI" id="CHEBI:16389"/>
        <dbReference type="ChEBI" id="CHEBI:17976"/>
        <dbReference type="ChEBI" id="CHEBI:29101"/>
        <dbReference type="ChEBI" id="CHEBI:57540"/>
        <dbReference type="ChEBI" id="CHEBI:57945"/>
        <dbReference type="EC" id="7.2.1.1"/>
    </reaction>
</comment>
<dbReference type="GO" id="GO:0022904">
    <property type="term" value="P:respiratory electron transport chain"/>
    <property type="evidence" value="ECO:0007669"/>
    <property type="project" value="InterPro"/>
</dbReference>
<keyword evidence="7 16" id="KW-0812">Transmembrane</keyword>
<proteinExistence type="inferred from homology"/>
<comment type="similarity">
    <text evidence="16">Belongs to the NqrB/RnfD family.</text>
</comment>
<evidence type="ECO:0000256" key="2">
    <source>
        <dbReference type="ARBA" id="ARBA00022475"/>
    </source>
</evidence>
<evidence type="ECO:0000256" key="3">
    <source>
        <dbReference type="ARBA" id="ARBA00022519"/>
    </source>
</evidence>
<protein>
    <recommendedName>
        <fullName evidence="16">Na(+)-translocating NADH-quinone reductase subunit B</fullName>
        <shortName evidence="16">Na(+)-NQR subunit B</shortName>
        <shortName evidence="16">Na(+)-translocating NQR subunit B</shortName>
        <ecNumber evidence="16">7.2.1.1</ecNumber>
    </recommendedName>
    <alternativeName>
        <fullName evidence="16">NQR complex subunit B</fullName>
    </alternativeName>
    <alternativeName>
        <fullName evidence="16">NQR-1 subunit B</fullName>
    </alternativeName>
</protein>
<evidence type="ECO:0000313" key="17">
    <source>
        <dbReference type="EMBL" id="MBF0971179.1"/>
    </source>
</evidence>
<evidence type="ECO:0000256" key="7">
    <source>
        <dbReference type="ARBA" id="ARBA00022692"/>
    </source>
</evidence>
<evidence type="ECO:0000256" key="1">
    <source>
        <dbReference type="ARBA" id="ARBA00022448"/>
    </source>
</evidence>
<feature type="transmembrane region" description="Helical" evidence="16">
    <location>
        <begin position="131"/>
        <end position="162"/>
    </location>
</feature>
<keyword evidence="15 16" id="KW-0739">Sodium transport</keyword>
<keyword evidence="4 16" id="KW-0597">Phosphoprotein</keyword>
<keyword evidence="5 16" id="KW-0285">Flavoprotein</keyword>
<dbReference type="PANTHER" id="PTHR30578:SF1">
    <property type="entry name" value="NA(+)-TRANSLOCATING NADH-QUINONE REDUCTASE SUBUNIT B"/>
    <property type="match status" value="1"/>
</dbReference>
<feature type="transmembrane region" description="Helical" evidence="16">
    <location>
        <begin position="332"/>
        <end position="350"/>
    </location>
</feature>
<keyword evidence="3" id="KW-0997">Cell inner membrane</keyword>
<reference evidence="17" key="1">
    <citation type="submission" date="2020-04" db="EMBL/GenBank/DDBJ databases">
        <title>Deep metagenomics examines the oral microbiome during advanced dental caries in children, revealing novel taxa and co-occurrences with host molecules.</title>
        <authorList>
            <person name="Baker J.L."/>
            <person name="Morton J.T."/>
            <person name="Dinis M."/>
            <person name="Alvarez R."/>
            <person name="Tran N.C."/>
            <person name="Knight R."/>
            <person name="Edlund A."/>
        </authorList>
    </citation>
    <scope>NUCLEOTIDE SEQUENCE</scope>
    <source>
        <strain evidence="17">JCVI_34_bin.1</strain>
    </source>
</reference>
<dbReference type="InterPro" id="IPR004338">
    <property type="entry name" value="NqrB/RnfD"/>
</dbReference>
<evidence type="ECO:0000256" key="15">
    <source>
        <dbReference type="ARBA" id="ARBA00023201"/>
    </source>
</evidence>
<dbReference type="RefSeq" id="WP_303764739.1">
    <property type="nucleotide sequence ID" value="NZ_JABZGR010000047.1"/>
</dbReference>
<accession>A0A929S0U0</accession>
<feature type="modified residue" description="FMN phosphoryl threonine" evidence="16">
    <location>
        <position position="220"/>
    </location>
</feature>
<sequence>MFQSFFDKLRPHFEEGGKLHAFHSVFEGMETFVLVPNTTAKVGVSIHDAIDSKRIMTFVIIALLPALFFGMYNIGYQTYMTPPAVVGASFWEMFAYGFLIMLPKIVVSYAVGLGIEFAVAQYKHEEINEGYLVTGLLIPMIVPIELPLWMLAVAVAFSVILAKEIFGGTGMNFFNPALVARAFLFFSYSGNMTGDKIWIAKDTFFGLGNPNLTDAVTMATPLTQASTNQPFSTTFTDMVVGLMPGSIGETSVIAILIGAVILLWTRIASWRTMLSVFVGGGLVAFLFNSLHIQDNAIANIPWYEHLALGGFCFGAVFMATDPVTSARTEKGKFIYGFFIGALAIIIRVLNPGFPEGMMLAILFMNVWAPFIDYCFVESNIKKRAKRAKSNTL</sequence>
<evidence type="ECO:0000256" key="13">
    <source>
        <dbReference type="ARBA" id="ARBA00023075"/>
    </source>
</evidence>
<comment type="subunit">
    <text evidence="16">Composed of six subunits; NqrA, NqrB, NqrC, NqrD, NqrE and NqrF.</text>
</comment>
<feature type="transmembrane region" description="Helical" evidence="16">
    <location>
        <begin position="272"/>
        <end position="290"/>
    </location>
</feature>
<keyword evidence="9 16" id="KW-1133">Transmembrane helix</keyword>
<dbReference type="NCBIfam" id="NF003756">
    <property type="entry name" value="PRK05349.1"/>
    <property type="match status" value="1"/>
</dbReference>
<keyword evidence="2 16" id="KW-1003">Cell membrane</keyword>
<keyword evidence="6 16" id="KW-0288">FMN</keyword>
<evidence type="ECO:0000256" key="16">
    <source>
        <dbReference type="HAMAP-Rule" id="MF_00426"/>
    </source>
</evidence>
<evidence type="ECO:0000256" key="11">
    <source>
        <dbReference type="ARBA" id="ARBA00023053"/>
    </source>
</evidence>
<dbReference type="Proteomes" id="UP000704068">
    <property type="component" value="Unassembled WGS sequence"/>
</dbReference>
<gene>
    <name evidence="16" type="primary">nqrB</name>
    <name evidence="17" type="ORF">HXK21_09135</name>
</gene>
<evidence type="ECO:0000313" key="18">
    <source>
        <dbReference type="Proteomes" id="UP000704068"/>
    </source>
</evidence>
<comment type="subcellular location">
    <subcellularLocation>
        <location evidence="16">Cell membrane</location>
        <topology evidence="16">Multi-pass membrane protein</topology>
    </subcellularLocation>
</comment>
<dbReference type="GO" id="GO:0005886">
    <property type="term" value="C:plasma membrane"/>
    <property type="evidence" value="ECO:0007669"/>
    <property type="project" value="UniProtKB-SubCell"/>
</dbReference>